<dbReference type="InterPro" id="IPR036188">
    <property type="entry name" value="FAD/NAD-bd_sf"/>
</dbReference>
<keyword evidence="6" id="KW-1185">Reference proteome</keyword>
<dbReference type="GO" id="GO:0016709">
    <property type="term" value="F:oxidoreductase activity, acting on paired donors, with incorporation or reduction of molecular oxygen, NAD(P)H as one donor, and incorporation of one atom of oxygen"/>
    <property type="evidence" value="ECO:0007669"/>
    <property type="project" value="UniProtKB-ARBA"/>
</dbReference>
<dbReference type="PANTHER" id="PTHR43004">
    <property type="entry name" value="TRK SYSTEM POTASSIUM UPTAKE PROTEIN"/>
    <property type="match status" value="1"/>
</dbReference>
<dbReference type="GO" id="GO:0071949">
    <property type="term" value="F:FAD binding"/>
    <property type="evidence" value="ECO:0007669"/>
    <property type="project" value="InterPro"/>
</dbReference>
<dbReference type="EMBL" id="JACHBR010000001">
    <property type="protein sequence ID" value="MBB5625257.1"/>
    <property type="molecule type" value="Genomic_DNA"/>
</dbReference>
<reference evidence="5 6" key="1">
    <citation type="submission" date="2020-08" db="EMBL/GenBank/DDBJ databases">
        <title>Sequencing the genomes of 1000 actinobacteria strains.</title>
        <authorList>
            <person name="Klenk H.-P."/>
        </authorList>
    </citation>
    <scope>NUCLEOTIDE SEQUENCE [LARGE SCALE GENOMIC DNA]</scope>
    <source>
        <strain evidence="5 6">DSM 45790</strain>
    </source>
</reference>
<dbReference type="Pfam" id="PF21274">
    <property type="entry name" value="Rng_hyd_C"/>
    <property type="match status" value="1"/>
</dbReference>
<gene>
    <name evidence="5" type="ORF">BJ981_000956</name>
</gene>
<evidence type="ECO:0000313" key="6">
    <source>
        <dbReference type="Proteomes" id="UP000588112"/>
    </source>
</evidence>
<dbReference type="RefSeq" id="WP_184608500.1">
    <property type="nucleotide sequence ID" value="NZ_BOOS01000034.1"/>
</dbReference>
<keyword evidence="3" id="KW-0274">FAD</keyword>
<evidence type="ECO:0000256" key="2">
    <source>
        <dbReference type="ARBA" id="ARBA00022630"/>
    </source>
</evidence>
<dbReference type="SUPFAM" id="SSF51905">
    <property type="entry name" value="FAD/NAD(P)-binding domain"/>
    <property type="match status" value="1"/>
</dbReference>
<dbReference type="InterPro" id="IPR002938">
    <property type="entry name" value="FAD-bd"/>
</dbReference>
<evidence type="ECO:0000256" key="1">
    <source>
        <dbReference type="ARBA" id="ARBA00001974"/>
    </source>
</evidence>
<comment type="cofactor">
    <cofactor evidence="1">
        <name>FAD</name>
        <dbReference type="ChEBI" id="CHEBI:57692"/>
    </cofactor>
</comment>
<dbReference type="Proteomes" id="UP000588112">
    <property type="component" value="Unassembled WGS sequence"/>
</dbReference>
<dbReference type="Gene3D" id="3.30.70.2450">
    <property type="match status" value="1"/>
</dbReference>
<dbReference type="AlphaFoldDB" id="A0A7W8Z0K3"/>
<evidence type="ECO:0000256" key="3">
    <source>
        <dbReference type="ARBA" id="ARBA00022827"/>
    </source>
</evidence>
<dbReference type="Pfam" id="PF01494">
    <property type="entry name" value="FAD_binding_3"/>
    <property type="match status" value="1"/>
</dbReference>
<name>A0A7W8Z0K3_9ACTN</name>
<feature type="domain" description="FAD-binding" evidence="4">
    <location>
        <begin position="3"/>
        <end position="356"/>
    </location>
</feature>
<protein>
    <submittedName>
        <fullName evidence="5">2-polyprenyl-6-methoxyphenol hydroxylase-like FAD-dependent oxidoreductase</fullName>
    </submittedName>
</protein>
<dbReference type="Gene3D" id="3.50.50.60">
    <property type="entry name" value="FAD/NAD(P)-binding domain"/>
    <property type="match status" value="1"/>
</dbReference>
<dbReference type="Gene3D" id="3.40.30.120">
    <property type="match status" value="1"/>
</dbReference>
<accession>A0A7W8Z0K3</accession>
<dbReference type="PANTHER" id="PTHR43004:SF19">
    <property type="entry name" value="BINDING MONOOXYGENASE, PUTATIVE (JCVI)-RELATED"/>
    <property type="match status" value="1"/>
</dbReference>
<keyword evidence="2" id="KW-0285">Flavoprotein</keyword>
<comment type="caution">
    <text evidence="5">The sequence shown here is derived from an EMBL/GenBank/DDBJ whole genome shotgun (WGS) entry which is preliminary data.</text>
</comment>
<dbReference type="PRINTS" id="PR00420">
    <property type="entry name" value="RNGMNOXGNASE"/>
</dbReference>
<organism evidence="5 6">
    <name type="scientific">Sphaerisporangium krabiense</name>
    <dbReference type="NCBI Taxonomy" id="763782"/>
    <lineage>
        <taxon>Bacteria</taxon>
        <taxon>Bacillati</taxon>
        <taxon>Actinomycetota</taxon>
        <taxon>Actinomycetes</taxon>
        <taxon>Streptosporangiales</taxon>
        <taxon>Streptosporangiaceae</taxon>
        <taxon>Sphaerisporangium</taxon>
    </lineage>
</organism>
<evidence type="ECO:0000313" key="5">
    <source>
        <dbReference type="EMBL" id="MBB5625257.1"/>
    </source>
</evidence>
<dbReference type="InterPro" id="IPR050641">
    <property type="entry name" value="RIFMO-like"/>
</dbReference>
<proteinExistence type="predicted"/>
<sequence length="506" mass="54185">MIADVVIAGAGPNGLMLACELSLAGVRPLVLERLPERTEESRANGLAGQVVRMLDRRGLYERLTGNQDPPRPAPGFVFGALPIDLSALDDNPLYVLLAPQRRIEQMLEERAVELQVEIRRGHELTGFTHDADRVTLQVSGPAGPYTIETRYLVGADGGHSIVRKLAGIAFPGVTTDKTISRVAHAVVPAELVDPATGALDIPGYGPIPPFLHHRTERGLFVYAPLPDGPAPLISTMEWNAQDAEGPLTLEELRASARRVLGVDLAFGPPDGHGPHLLRKLNGGNTRLAGRFRDGRVLLVGDAAHVHSAIGGPGLNLGLQDAVNLGWKLAAEVRGTAPAGLLDTYESERRPVAERVVLSSRAQSALIAPGSEVTGLRALFTELLDDPHNVRHIADLMSGADIRYDVAVDHPLAGRWAPDLNLKNGTRLAELTRDGHPHLIDFTGGDWGYPATAGLPGHPAPCTALLLRPDGYVAWATDAPQPDTESRTSLRAAIQRWLGEPNEDISS</sequence>
<evidence type="ECO:0000259" key="4">
    <source>
        <dbReference type="Pfam" id="PF01494"/>
    </source>
</evidence>